<dbReference type="InterPro" id="IPR005900">
    <property type="entry name" value="6-phosphogluconolactonase_DevB"/>
</dbReference>
<organism evidence="9 10">
    <name type="scientific">Brooklawnia propionicigenes</name>
    <dbReference type="NCBI Taxonomy" id="3041175"/>
    <lineage>
        <taxon>Bacteria</taxon>
        <taxon>Bacillati</taxon>
        <taxon>Actinomycetota</taxon>
        <taxon>Actinomycetes</taxon>
        <taxon>Propionibacteriales</taxon>
        <taxon>Propionibacteriaceae</taxon>
        <taxon>Brooklawnia</taxon>
    </lineage>
</organism>
<dbReference type="GO" id="GO:0017057">
    <property type="term" value="F:6-phosphogluconolactonase activity"/>
    <property type="evidence" value="ECO:0007669"/>
    <property type="project" value="UniProtKB-UniRule"/>
</dbReference>
<dbReference type="Gene3D" id="3.40.50.1360">
    <property type="match status" value="1"/>
</dbReference>
<keyword evidence="10" id="KW-1185">Reference proteome</keyword>
<dbReference type="InterPro" id="IPR006148">
    <property type="entry name" value="Glc/Gal-6P_isomerase"/>
</dbReference>
<evidence type="ECO:0000313" key="9">
    <source>
        <dbReference type="EMBL" id="BEH01191.1"/>
    </source>
</evidence>
<comment type="catalytic activity">
    <reaction evidence="1 7">
        <text>6-phospho-D-glucono-1,5-lactone + H2O = 6-phospho-D-gluconate + H(+)</text>
        <dbReference type="Rhea" id="RHEA:12556"/>
        <dbReference type="ChEBI" id="CHEBI:15377"/>
        <dbReference type="ChEBI" id="CHEBI:15378"/>
        <dbReference type="ChEBI" id="CHEBI:57955"/>
        <dbReference type="ChEBI" id="CHEBI:58759"/>
        <dbReference type="EC" id="3.1.1.31"/>
    </reaction>
</comment>
<dbReference type="AlphaFoldDB" id="A0AAN0K769"/>
<dbReference type="SUPFAM" id="SSF100950">
    <property type="entry name" value="NagB/RpiA/CoA transferase-like"/>
    <property type="match status" value="1"/>
</dbReference>
<proteinExistence type="inferred from homology"/>
<keyword evidence="7" id="KW-0378">Hydrolase</keyword>
<protein>
    <recommendedName>
        <fullName evidence="6 7">6-phosphogluconolactonase</fullName>
        <shortName evidence="7">6PGL</shortName>
        <ecNumber evidence="5 7">3.1.1.31</ecNumber>
    </recommendedName>
</protein>
<evidence type="ECO:0000256" key="5">
    <source>
        <dbReference type="ARBA" id="ARBA00013198"/>
    </source>
</evidence>
<gene>
    <name evidence="9" type="primary">pgl_1</name>
    <name evidence="7" type="synonym">pgl</name>
    <name evidence="9" type="ORF">brsh051_04720</name>
</gene>
<dbReference type="PANTHER" id="PTHR11054:SF0">
    <property type="entry name" value="6-PHOSPHOGLUCONOLACTONASE"/>
    <property type="match status" value="1"/>
</dbReference>
<dbReference type="CDD" id="cd01400">
    <property type="entry name" value="6PGL"/>
    <property type="match status" value="1"/>
</dbReference>
<dbReference type="EC" id="3.1.1.31" evidence="5 7"/>
<dbReference type="RefSeq" id="WP_286267209.1">
    <property type="nucleotide sequence ID" value="NZ_AP028056.1"/>
</dbReference>
<evidence type="ECO:0000256" key="4">
    <source>
        <dbReference type="ARBA" id="ARBA00010662"/>
    </source>
</evidence>
<dbReference type="InterPro" id="IPR037171">
    <property type="entry name" value="NagB/RpiA_transferase-like"/>
</dbReference>
<sequence>MSLQRIYRYRSLDELTVSMAGRLAKRLSELQQQKERVHLALTGGTTALALYESLARLAQANPLDPSRLELWWTSERYVPTTDQMRNATRALTVLARTLPFVPSQVHPMPSSTGTMDSDEAAYAYSKELADVTFDICLLGLGVDGHVASIYPNHPSLQVQSETNLSVVGVTNAPIEPSERITLTLKTFNKSNEIWLLASGEEKADVVARAVVHHDPLLPAGLVHGASATYWFLDRGAASKLPYYHCRF</sequence>
<comment type="similarity">
    <text evidence="4 7">Belongs to the glucosamine/galactosamine-6-phosphate isomerase family. 6-phosphogluconolactonase subfamily.</text>
</comment>
<reference evidence="9" key="1">
    <citation type="journal article" date="2024" name="Int. J. Syst. Evol. Microbiol.">
        <title>Brooklawnia propionicigenes sp. nov., a facultatively anaerobic, propionate-producing bacterium isolated from a methanogenic reactor treating waste from cattle farms.</title>
        <authorList>
            <person name="Akita Y."/>
            <person name="Ueki A."/>
            <person name="Tonouchi A."/>
            <person name="Sugawara Y."/>
            <person name="Honma S."/>
            <person name="Kaku N."/>
            <person name="Ueki K."/>
        </authorList>
    </citation>
    <scope>NUCLEOTIDE SEQUENCE</scope>
    <source>
        <strain evidence="9">SH051</strain>
    </source>
</reference>
<evidence type="ECO:0000256" key="2">
    <source>
        <dbReference type="ARBA" id="ARBA00002681"/>
    </source>
</evidence>
<evidence type="ECO:0000313" key="10">
    <source>
        <dbReference type="Proteomes" id="UP001431656"/>
    </source>
</evidence>
<name>A0AAN0K769_9ACTN</name>
<evidence type="ECO:0000256" key="6">
    <source>
        <dbReference type="ARBA" id="ARBA00020337"/>
    </source>
</evidence>
<dbReference type="PANTHER" id="PTHR11054">
    <property type="entry name" value="6-PHOSPHOGLUCONOLACTONASE"/>
    <property type="match status" value="1"/>
</dbReference>
<evidence type="ECO:0000259" key="8">
    <source>
        <dbReference type="Pfam" id="PF01182"/>
    </source>
</evidence>
<comment type="pathway">
    <text evidence="3 7">Carbohydrate degradation; pentose phosphate pathway; D-ribulose 5-phosphate from D-glucose 6-phosphate (oxidative stage): step 2/3.</text>
</comment>
<evidence type="ECO:0000256" key="3">
    <source>
        <dbReference type="ARBA" id="ARBA00004961"/>
    </source>
</evidence>
<dbReference type="GO" id="GO:0005975">
    <property type="term" value="P:carbohydrate metabolic process"/>
    <property type="evidence" value="ECO:0007669"/>
    <property type="project" value="UniProtKB-UniRule"/>
</dbReference>
<dbReference type="InterPro" id="IPR039104">
    <property type="entry name" value="6PGL"/>
</dbReference>
<accession>A0AAN0K769</accession>
<dbReference type="Pfam" id="PF01182">
    <property type="entry name" value="Glucosamine_iso"/>
    <property type="match status" value="1"/>
</dbReference>
<dbReference type="Proteomes" id="UP001431656">
    <property type="component" value="Chromosome"/>
</dbReference>
<evidence type="ECO:0000256" key="1">
    <source>
        <dbReference type="ARBA" id="ARBA00000832"/>
    </source>
</evidence>
<dbReference type="EMBL" id="AP028056">
    <property type="protein sequence ID" value="BEH01191.1"/>
    <property type="molecule type" value="Genomic_DNA"/>
</dbReference>
<dbReference type="KEGG" id="broo:brsh051_04720"/>
<feature type="domain" description="Glucosamine/galactosamine-6-phosphate isomerase" evidence="8">
    <location>
        <begin position="12"/>
        <end position="230"/>
    </location>
</feature>
<dbReference type="NCBIfam" id="TIGR01198">
    <property type="entry name" value="pgl"/>
    <property type="match status" value="1"/>
</dbReference>
<dbReference type="GO" id="GO:0006098">
    <property type="term" value="P:pentose-phosphate shunt"/>
    <property type="evidence" value="ECO:0007669"/>
    <property type="project" value="InterPro"/>
</dbReference>
<evidence type="ECO:0000256" key="7">
    <source>
        <dbReference type="RuleBase" id="RU365095"/>
    </source>
</evidence>
<comment type="function">
    <text evidence="2 7">Hydrolysis of 6-phosphogluconolactone to 6-phosphogluconate.</text>
</comment>